<dbReference type="EMBL" id="PP429226">
    <property type="protein sequence ID" value="XCI77542.1"/>
    <property type="molecule type" value="Genomic_DNA"/>
</dbReference>
<sequence length="75" mass="9070">MFRFIKLIVGVMIFEWFINKIFGAAEKKIDQKREAEIRRRSARPERVRREKPTQKEFEASDKLAAARAFRERKRS</sequence>
<accession>A0AAU8HYQ0</accession>
<feature type="region of interest" description="Disordered" evidence="1">
    <location>
        <begin position="33"/>
        <end position="58"/>
    </location>
</feature>
<organism evidence="2">
    <name type="scientific">Rhizobium phage LG08</name>
    <dbReference type="NCBI Taxonomy" id="3129229"/>
    <lineage>
        <taxon>Viruses</taxon>
        <taxon>Duplodnaviria</taxon>
        <taxon>Heunggongvirae</taxon>
        <taxon>Uroviricota</taxon>
        <taxon>Caudoviricetes</taxon>
    </lineage>
</organism>
<proteinExistence type="predicted"/>
<reference evidence="2" key="1">
    <citation type="submission" date="2024-03" db="EMBL/GenBank/DDBJ databases">
        <authorList>
            <person name="Chantapakul B."/>
            <person name="Wang S."/>
        </authorList>
    </citation>
    <scope>NUCLEOTIDE SEQUENCE</scope>
</reference>
<evidence type="ECO:0000256" key="1">
    <source>
        <dbReference type="SAM" id="MobiDB-lite"/>
    </source>
</evidence>
<name>A0AAU8HYQ0_9CAUD</name>
<protein>
    <submittedName>
        <fullName evidence="2">Uncharacterized protein</fullName>
    </submittedName>
</protein>
<evidence type="ECO:0000313" key="2">
    <source>
        <dbReference type="EMBL" id="XCI77542.1"/>
    </source>
</evidence>
<gene>
    <name evidence="2" type="ORF">LDCGVIBL_CDS0184</name>
</gene>